<evidence type="ECO:0000313" key="4">
    <source>
        <dbReference type="Proteomes" id="UP000051697"/>
    </source>
</evidence>
<feature type="compositionally biased region" description="Low complexity" evidence="1">
    <location>
        <begin position="49"/>
        <end position="72"/>
    </location>
</feature>
<evidence type="ECO:0000313" key="3">
    <source>
        <dbReference type="EMBL" id="KRL55277.1"/>
    </source>
</evidence>
<keyword evidence="2" id="KW-0732">Signal</keyword>
<feature type="compositionally biased region" description="Basic residues" evidence="1">
    <location>
        <begin position="36"/>
        <end position="48"/>
    </location>
</feature>
<feature type="chain" id="PRO_5038971065" description="Lipocalin-like domain-containing protein" evidence="2">
    <location>
        <begin position="24"/>
        <end position="211"/>
    </location>
</feature>
<organism evidence="3 4">
    <name type="scientific">Paucilactobacillus oligofermentans DSM 15707 = LMG 22743</name>
    <dbReference type="NCBI Taxonomy" id="1423778"/>
    <lineage>
        <taxon>Bacteria</taxon>
        <taxon>Bacillati</taxon>
        <taxon>Bacillota</taxon>
        <taxon>Bacilli</taxon>
        <taxon>Lactobacillales</taxon>
        <taxon>Lactobacillaceae</taxon>
        <taxon>Paucilactobacillus</taxon>
    </lineage>
</organism>
<dbReference type="KEGG" id="lol:LACOL_0424"/>
<comment type="caution">
    <text evidence="3">The sequence shown here is derived from an EMBL/GenBank/DDBJ whole genome shotgun (WGS) entry which is preliminary data.</text>
</comment>
<feature type="signal peptide" evidence="2">
    <location>
        <begin position="1"/>
        <end position="23"/>
    </location>
</feature>
<gene>
    <name evidence="3" type="ORF">FC70_GL000873</name>
</gene>
<feature type="region of interest" description="Disordered" evidence="1">
    <location>
        <begin position="24"/>
        <end position="72"/>
    </location>
</feature>
<dbReference type="OrthoDB" id="2327946at2"/>
<keyword evidence="4" id="KW-1185">Reference proteome</keyword>
<evidence type="ECO:0000256" key="1">
    <source>
        <dbReference type="SAM" id="MobiDB-lite"/>
    </source>
</evidence>
<dbReference type="EMBL" id="AZFE01000031">
    <property type="protein sequence ID" value="KRL55277.1"/>
    <property type="molecule type" value="Genomic_DNA"/>
</dbReference>
<dbReference type="PROSITE" id="PS51257">
    <property type="entry name" value="PROKAR_LIPOPROTEIN"/>
    <property type="match status" value="1"/>
</dbReference>
<name>A0A0R1RE31_9LACO</name>
<dbReference type="STRING" id="1423778.FC70_GL000873"/>
<dbReference type="PATRIC" id="fig|1423778.4.peg.906"/>
<dbReference type="Proteomes" id="UP000051697">
    <property type="component" value="Unassembled WGS sequence"/>
</dbReference>
<dbReference type="RefSeq" id="WP_057889829.1">
    <property type="nucleotide sequence ID" value="NZ_AZFE01000031.1"/>
</dbReference>
<evidence type="ECO:0000256" key="2">
    <source>
        <dbReference type="SAM" id="SignalP"/>
    </source>
</evidence>
<protein>
    <recommendedName>
        <fullName evidence="5">Lipocalin-like domain-containing protein</fullName>
    </recommendedName>
</protein>
<reference evidence="3 4" key="1">
    <citation type="journal article" date="2015" name="Genome Announc.">
        <title>Expanding the biotechnology potential of lactobacilli through comparative genomics of 213 strains and associated genera.</title>
        <authorList>
            <person name="Sun Z."/>
            <person name="Harris H.M."/>
            <person name="McCann A."/>
            <person name="Guo C."/>
            <person name="Argimon S."/>
            <person name="Zhang W."/>
            <person name="Yang X."/>
            <person name="Jeffery I.B."/>
            <person name="Cooney J.C."/>
            <person name="Kagawa T.F."/>
            <person name="Liu W."/>
            <person name="Song Y."/>
            <person name="Salvetti E."/>
            <person name="Wrobel A."/>
            <person name="Rasinkangas P."/>
            <person name="Parkhill J."/>
            <person name="Rea M.C."/>
            <person name="O'Sullivan O."/>
            <person name="Ritari J."/>
            <person name="Douillard F.P."/>
            <person name="Paul Ross R."/>
            <person name="Yang R."/>
            <person name="Briner A.E."/>
            <person name="Felis G.E."/>
            <person name="de Vos W.M."/>
            <person name="Barrangou R."/>
            <person name="Klaenhammer T.R."/>
            <person name="Caufield P.W."/>
            <person name="Cui Y."/>
            <person name="Zhang H."/>
            <person name="O'Toole P.W."/>
        </authorList>
    </citation>
    <scope>NUCLEOTIDE SEQUENCE [LARGE SCALE GENOMIC DNA]</scope>
    <source>
        <strain evidence="3 4">DSM 15707</strain>
    </source>
</reference>
<proteinExistence type="predicted"/>
<accession>A0A0R1RE31</accession>
<sequence>MKKFKLIGLIMMALLLIGGCGNQKESAKDSNSTSSTKKHSSSKVKAKKTSSSIQSEQTSESSVSESTTSTSTATAMNFDEISSGNYSSLLGNWKIAATSLNHYDGKGSTWDTPYGTERLDVTSSQISNSDLTMQGTNLISNGETGIGNVKVEDGYLSIGGQTGAINWSIHFYPKGVPNDNWGDDVPTSIDINKDRIFIWTSNMAHTEVFER</sequence>
<evidence type="ECO:0008006" key="5">
    <source>
        <dbReference type="Google" id="ProtNLM"/>
    </source>
</evidence>
<dbReference type="AlphaFoldDB" id="A0A0R1RE31"/>